<dbReference type="Proteomes" id="UP001176941">
    <property type="component" value="Chromosome 21"/>
</dbReference>
<accession>A0ABN8YLV9</accession>
<evidence type="ECO:0000313" key="3">
    <source>
        <dbReference type="Proteomes" id="UP001176941"/>
    </source>
</evidence>
<keyword evidence="3" id="KW-1185">Reference proteome</keyword>
<name>A0ABN8YLV9_RANTA</name>
<sequence>GAPFCTSARVGLHSLFRGPGEAPEPPQTGPSAWGSVLSPQSREADGPGSTMLPVNDSARMTGRALQEPP</sequence>
<evidence type="ECO:0000256" key="1">
    <source>
        <dbReference type="SAM" id="MobiDB-lite"/>
    </source>
</evidence>
<organism evidence="2 3">
    <name type="scientific">Rangifer tarandus platyrhynchus</name>
    <name type="common">Svalbard reindeer</name>
    <dbReference type="NCBI Taxonomy" id="3082113"/>
    <lineage>
        <taxon>Eukaryota</taxon>
        <taxon>Metazoa</taxon>
        <taxon>Chordata</taxon>
        <taxon>Craniata</taxon>
        <taxon>Vertebrata</taxon>
        <taxon>Euteleostomi</taxon>
        <taxon>Mammalia</taxon>
        <taxon>Eutheria</taxon>
        <taxon>Laurasiatheria</taxon>
        <taxon>Artiodactyla</taxon>
        <taxon>Ruminantia</taxon>
        <taxon>Pecora</taxon>
        <taxon>Cervidae</taxon>
        <taxon>Odocoileinae</taxon>
        <taxon>Rangifer</taxon>
    </lineage>
</organism>
<reference evidence="2" key="1">
    <citation type="submission" date="2023-04" db="EMBL/GenBank/DDBJ databases">
        <authorList>
            <consortium name="ELIXIR-Norway"/>
        </authorList>
    </citation>
    <scope>NUCLEOTIDE SEQUENCE [LARGE SCALE GENOMIC DNA]</scope>
</reference>
<protein>
    <submittedName>
        <fullName evidence="2">Uncharacterized protein</fullName>
    </submittedName>
</protein>
<feature type="non-terminal residue" evidence="2">
    <location>
        <position position="1"/>
    </location>
</feature>
<feature type="region of interest" description="Disordered" evidence="1">
    <location>
        <begin position="15"/>
        <end position="69"/>
    </location>
</feature>
<proteinExistence type="predicted"/>
<evidence type="ECO:0000313" key="2">
    <source>
        <dbReference type="EMBL" id="CAI9162562.1"/>
    </source>
</evidence>
<gene>
    <name evidence="2" type="ORF">MRATA1EN1_LOCUS11524</name>
</gene>
<dbReference type="EMBL" id="OX459957">
    <property type="protein sequence ID" value="CAI9162562.1"/>
    <property type="molecule type" value="Genomic_DNA"/>
</dbReference>